<keyword evidence="1" id="KW-1133">Transmembrane helix</keyword>
<accession>T1FJK3</accession>
<evidence type="ECO:0000313" key="2">
    <source>
        <dbReference type="EMBL" id="ESO11220.1"/>
    </source>
</evidence>
<name>T1FJK3_HELRO</name>
<dbReference type="HOGENOM" id="CLU_1190993_0_0_1"/>
<feature type="transmembrane region" description="Helical" evidence="1">
    <location>
        <begin position="204"/>
        <end position="224"/>
    </location>
</feature>
<reference evidence="3" key="3">
    <citation type="submission" date="2015-06" db="UniProtKB">
        <authorList>
            <consortium name="EnsemblMetazoa"/>
        </authorList>
    </citation>
    <scope>IDENTIFICATION</scope>
</reference>
<dbReference type="RefSeq" id="XP_009010675.1">
    <property type="nucleotide sequence ID" value="XM_009012427.1"/>
</dbReference>
<protein>
    <recommendedName>
        <fullName evidence="5">DDE-1 domain-containing protein</fullName>
    </recommendedName>
</protein>
<keyword evidence="1" id="KW-0812">Transmembrane</keyword>
<sequence>MLVAMRKAPDDEMSVRAVGRKYNIDQTMRHCYDIVKDTKCSEFCIVKFLESCRVIPWMNPREVPTLAFQFATGNGKTVQRNWKVDDENDKRLIAVYKRHKFGPETIYNIDETGITTVERPSRIVAQKGVKQVGAIVSQKRGQLVILAFALNALGNSISSAFLFPSVHYKDHFVRGGPAHPSGWITEVNIWKLKNIWSNMHIFQLRIQSCCYLTIMSHMYLYLCWTTEKRVEIK</sequence>
<gene>
    <name evidence="3" type="primary">20209002</name>
    <name evidence="2" type="ORF">HELRODRAFT_183395</name>
</gene>
<dbReference type="EMBL" id="AMQM01008746">
    <property type="status" value="NOT_ANNOTATED_CDS"/>
    <property type="molecule type" value="Genomic_DNA"/>
</dbReference>
<feature type="transmembrane region" description="Helical" evidence="1">
    <location>
        <begin position="143"/>
        <end position="163"/>
    </location>
</feature>
<dbReference type="GeneID" id="20209002"/>
<reference evidence="4" key="1">
    <citation type="submission" date="2012-12" db="EMBL/GenBank/DDBJ databases">
        <authorList>
            <person name="Hellsten U."/>
            <person name="Grimwood J."/>
            <person name="Chapman J.A."/>
            <person name="Shapiro H."/>
            <person name="Aerts A."/>
            <person name="Otillar R.P."/>
            <person name="Terry A.Y."/>
            <person name="Boore J.L."/>
            <person name="Simakov O."/>
            <person name="Marletaz F."/>
            <person name="Cho S.-J."/>
            <person name="Edsinger-Gonzales E."/>
            <person name="Havlak P."/>
            <person name="Kuo D.-H."/>
            <person name="Larsson T."/>
            <person name="Lv J."/>
            <person name="Arendt D."/>
            <person name="Savage R."/>
            <person name="Osoegawa K."/>
            <person name="de Jong P."/>
            <person name="Lindberg D.R."/>
            <person name="Seaver E.C."/>
            <person name="Weisblat D.A."/>
            <person name="Putnam N.H."/>
            <person name="Grigoriev I.V."/>
            <person name="Rokhsar D.S."/>
        </authorList>
    </citation>
    <scope>NUCLEOTIDE SEQUENCE</scope>
</reference>
<dbReference type="AlphaFoldDB" id="T1FJK3"/>
<dbReference type="CTD" id="20209002"/>
<organism evidence="3 4">
    <name type="scientific">Helobdella robusta</name>
    <name type="common">Californian leech</name>
    <dbReference type="NCBI Taxonomy" id="6412"/>
    <lineage>
        <taxon>Eukaryota</taxon>
        <taxon>Metazoa</taxon>
        <taxon>Spiralia</taxon>
        <taxon>Lophotrochozoa</taxon>
        <taxon>Annelida</taxon>
        <taxon>Clitellata</taxon>
        <taxon>Hirudinea</taxon>
        <taxon>Rhynchobdellida</taxon>
        <taxon>Glossiphoniidae</taxon>
        <taxon>Helobdella</taxon>
    </lineage>
</organism>
<evidence type="ECO:0000313" key="4">
    <source>
        <dbReference type="Proteomes" id="UP000015101"/>
    </source>
</evidence>
<keyword evidence="4" id="KW-1185">Reference proteome</keyword>
<evidence type="ECO:0008006" key="5">
    <source>
        <dbReference type="Google" id="ProtNLM"/>
    </source>
</evidence>
<dbReference type="Proteomes" id="UP000015101">
    <property type="component" value="Unassembled WGS sequence"/>
</dbReference>
<evidence type="ECO:0000313" key="3">
    <source>
        <dbReference type="EnsemblMetazoa" id="HelroP183395"/>
    </source>
</evidence>
<dbReference type="InParanoid" id="T1FJK3"/>
<evidence type="ECO:0000256" key="1">
    <source>
        <dbReference type="SAM" id="Phobius"/>
    </source>
</evidence>
<proteinExistence type="predicted"/>
<dbReference type="EnsemblMetazoa" id="HelroT183395">
    <property type="protein sequence ID" value="HelroP183395"/>
    <property type="gene ID" value="HelroG183395"/>
</dbReference>
<dbReference type="EMBL" id="KB095840">
    <property type="protein sequence ID" value="ESO11220.1"/>
    <property type="molecule type" value="Genomic_DNA"/>
</dbReference>
<dbReference type="OrthoDB" id="6144466at2759"/>
<dbReference type="KEGG" id="hro:HELRODRAFT_183395"/>
<keyword evidence="1" id="KW-0472">Membrane</keyword>
<reference evidence="2 4" key="2">
    <citation type="journal article" date="2013" name="Nature">
        <title>Insights into bilaterian evolution from three spiralian genomes.</title>
        <authorList>
            <person name="Simakov O."/>
            <person name="Marletaz F."/>
            <person name="Cho S.J."/>
            <person name="Edsinger-Gonzales E."/>
            <person name="Havlak P."/>
            <person name="Hellsten U."/>
            <person name="Kuo D.H."/>
            <person name="Larsson T."/>
            <person name="Lv J."/>
            <person name="Arendt D."/>
            <person name="Savage R."/>
            <person name="Osoegawa K."/>
            <person name="de Jong P."/>
            <person name="Grimwood J."/>
            <person name="Chapman J.A."/>
            <person name="Shapiro H."/>
            <person name="Aerts A."/>
            <person name="Otillar R.P."/>
            <person name="Terry A.Y."/>
            <person name="Boore J.L."/>
            <person name="Grigoriev I.V."/>
            <person name="Lindberg D.R."/>
            <person name="Seaver E.C."/>
            <person name="Weisblat D.A."/>
            <person name="Putnam N.H."/>
            <person name="Rokhsar D.S."/>
        </authorList>
    </citation>
    <scope>NUCLEOTIDE SEQUENCE</scope>
</reference>